<dbReference type="OrthoDB" id="3261928at2759"/>
<protein>
    <submittedName>
        <fullName evidence="2">Uncharacterized protein</fullName>
    </submittedName>
</protein>
<gene>
    <name evidence="2" type="ORF">CVT26_012889</name>
</gene>
<dbReference type="EMBL" id="NHYE01000575">
    <property type="protein sequence ID" value="PPR04748.1"/>
    <property type="molecule type" value="Genomic_DNA"/>
</dbReference>
<accession>A0A409YNY0</accession>
<reference evidence="2 3" key="1">
    <citation type="journal article" date="2018" name="Evol. Lett.">
        <title>Horizontal gene cluster transfer increased hallucinogenic mushroom diversity.</title>
        <authorList>
            <person name="Reynolds H.T."/>
            <person name="Vijayakumar V."/>
            <person name="Gluck-Thaler E."/>
            <person name="Korotkin H.B."/>
            <person name="Matheny P.B."/>
            <person name="Slot J.C."/>
        </authorList>
    </citation>
    <scope>NUCLEOTIDE SEQUENCE [LARGE SCALE GENOMIC DNA]</scope>
    <source>
        <strain evidence="2 3">SRW20</strain>
    </source>
</reference>
<feature type="region of interest" description="Disordered" evidence="1">
    <location>
        <begin position="1"/>
        <end position="22"/>
    </location>
</feature>
<evidence type="ECO:0000313" key="3">
    <source>
        <dbReference type="Proteomes" id="UP000284706"/>
    </source>
</evidence>
<evidence type="ECO:0000313" key="2">
    <source>
        <dbReference type="EMBL" id="PPR04748.1"/>
    </source>
</evidence>
<dbReference type="Proteomes" id="UP000284706">
    <property type="component" value="Unassembled WGS sequence"/>
</dbReference>
<name>A0A409YNY0_9AGAR</name>
<dbReference type="AlphaFoldDB" id="A0A409YNY0"/>
<comment type="caution">
    <text evidence="2">The sequence shown here is derived from an EMBL/GenBank/DDBJ whole genome shotgun (WGS) entry which is preliminary data.</text>
</comment>
<proteinExistence type="predicted"/>
<sequence length="90" mass="9319">MEKPAIQPLVPKARGLSGSRSASFSVSTDFSDFSSILNACAAPLFKSLATAAMSSLTPPRPSLHNAERLSSPPPAVEGELAACMKAFRAA</sequence>
<organism evidence="2 3">
    <name type="scientific">Gymnopilus dilepis</name>
    <dbReference type="NCBI Taxonomy" id="231916"/>
    <lineage>
        <taxon>Eukaryota</taxon>
        <taxon>Fungi</taxon>
        <taxon>Dikarya</taxon>
        <taxon>Basidiomycota</taxon>
        <taxon>Agaricomycotina</taxon>
        <taxon>Agaricomycetes</taxon>
        <taxon>Agaricomycetidae</taxon>
        <taxon>Agaricales</taxon>
        <taxon>Agaricineae</taxon>
        <taxon>Hymenogastraceae</taxon>
        <taxon>Gymnopilus</taxon>
    </lineage>
</organism>
<dbReference type="InParanoid" id="A0A409YNY0"/>
<keyword evidence="3" id="KW-1185">Reference proteome</keyword>
<evidence type="ECO:0000256" key="1">
    <source>
        <dbReference type="SAM" id="MobiDB-lite"/>
    </source>
</evidence>